<dbReference type="AlphaFoldDB" id="A0A1R0FAF9"/>
<dbReference type="Proteomes" id="UP000187344">
    <property type="component" value="Unassembled WGS sequence"/>
</dbReference>
<evidence type="ECO:0000313" key="1">
    <source>
        <dbReference type="EMBL" id="OLY43882.1"/>
    </source>
</evidence>
<sequence>MTHLSAHKNKDLYRNIFEKTQCFDRTPEYFKGERTVTLKIDQRNLTDFVKPQISFSYSGFFIALVFFG</sequence>
<accession>A0A1R0FAF9</accession>
<name>A0A1R0FAF9_9HYPH</name>
<proteinExistence type="predicted"/>
<reference evidence="1 2" key="1">
    <citation type="submission" date="2016-12" db="EMBL/GenBank/DDBJ databases">
        <title>Comparative genomics of Bartonella apis.</title>
        <authorList>
            <person name="Engel P."/>
        </authorList>
    </citation>
    <scope>NUCLEOTIDE SEQUENCE [LARGE SCALE GENOMIC DNA]</scope>
    <source>
        <strain evidence="1 2">PEB0149</strain>
    </source>
</reference>
<keyword evidence="2" id="KW-1185">Reference proteome</keyword>
<organism evidence="1 2">
    <name type="scientific">Bartonella apis</name>
    <dbReference type="NCBI Taxonomy" id="1686310"/>
    <lineage>
        <taxon>Bacteria</taxon>
        <taxon>Pseudomonadati</taxon>
        <taxon>Pseudomonadota</taxon>
        <taxon>Alphaproteobacteria</taxon>
        <taxon>Hyphomicrobiales</taxon>
        <taxon>Bartonellaceae</taxon>
        <taxon>Bartonella</taxon>
    </lineage>
</organism>
<comment type="caution">
    <text evidence="1">The sequence shown here is derived from an EMBL/GenBank/DDBJ whole genome shotgun (WGS) entry which is preliminary data.</text>
</comment>
<gene>
    <name evidence="1" type="ORF">PEB0149_013230</name>
</gene>
<protein>
    <submittedName>
        <fullName evidence="1">Uncharacterized protein</fullName>
    </submittedName>
</protein>
<evidence type="ECO:0000313" key="2">
    <source>
        <dbReference type="Proteomes" id="UP000187344"/>
    </source>
</evidence>
<dbReference type="EMBL" id="LXYT01000001">
    <property type="protein sequence ID" value="OLY43882.1"/>
    <property type="molecule type" value="Genomic_DNA"/>
</dbReference>